<dbReference type="SUPFAM" id="SSF52172">
    <property type="entry name" value="CheY-like"/>
    <property type="match status" value="1"/>
</dbReference>
<evidence type="ECO:0000256" key="1">
    <source>
        <dbReference type="ARBA" id="ARBA00023012"/>
    </source>
</evidence>
<dbReference type="InterPro" id="IPR011990">
    <property type="entry name" value="TPR-like_helical_dom_sf"/>
</dbReference>
<evidence type="ECO:0000259" key="7">
    <source>
        <dbReference type="PROSITE" id="PS50110"/>
    </source>
</evidence>
<proteinExistence type="predicted"/>
<dbReference type="SMART" id="SM01043">
    <property type="entry name" value="BTAD"/>
    <property type="match status" value="1"/>
</dbReference>
<dbReference type="InterPro" id="IPR016032">
    <property type="entry name" value="Sig_transdc_resp-reg_C-effctor"/>
</dbReference>
<comment type="caution">
    <text evidence="8">The sequence shown here is derived from an EMBL/GenBank/DDBJ whole genome shotgun (WGS) entry which is preliminary data.</text>
</comment>
<dbReference type="AlphaFoldDB" id="A0A371PN81"/>
<evidence type="ECO:0000256" key="3">
    <source>
        <dbReference type="ARBA" id="ARBA00023125"/>
    </source>
</evidence>
<dbReference type="GO" id="GO:0003677">
    <property type="term" value="F:DNA binding"/>
    <property type="evidence" value="ECO:0007669"/>
    <property type="project" value="UniProtKB-KW"/>
</dbReference>
<dbReference type="PROSITE" id="PS50005">
    <property type="entry name" value="TPR"/>
    <property type="match status" value="1"/>
</dbReference>
<keyword evidence="9" id="KW-1185">Reference proteome</keyword>
<feature type="repeat" description="TPR" evidence="6">
    <location>
        <begin position="287"/>
        <end position="320"/>
    </location>
</feature>
<evidence type="ECO:0000256" key="5">
    <source>
        <dbReference type="PROSITE-ProRule" id="PRU00169"/>
    </source>
</evidence>
<dbReference type="GO" id="GO:0006355">
    <property type="term" value="P:regulation of DNA-templated transcription"/>
    <property type="evidence" value="ECO:0007669"/>
    <property type="project" value="InterPro"/>
</dbReference>
<keyword evidence="3" id="KW-0238">DNA-binding</keyword>
<dbReference type="Proteomes" id="UP000261905">
    <property type="component" value="Unassembled WGS sequence"/>
</dbReference>
<evidence type="ECO:0000313" key="8">
    <source>
        <dbReference type="EMBL" id="REK77656.1"/>
    </source>
</evidence>
<dbReference type="Gene3D" id="1.10.10.10">
    <property type="entry name" value="Winged helix-like DNA-binding domain superfamily/Winged helix DNA-binding domain"/>
    <property type="match status" value="1"/>
</dbReference>
<evidence type="ECO:0000313" key="9">
    <source>
        <dbReference type="Proteomes" id="UP000261905"/>
    </source>
</evidence>
<dbReference type="InterPro" id="IPR005158">
    <property type="entry name" value="BTAD"/>
</dbReference>
<keyword evidence="6" id="KW-0802">TPR repeat</keyword>
<dbReference type="InterPro" id="IPR001789">
    <property type="entry name" value="Sig_transdc_resp-reg_receiver"/>
</dbReference>
<dbReference type="Gene3D" id="3.40.50.2300">
    <property type="match status" value="1"/>
</dbReference>
<protein>
    <submittedName>
        <fullName evidence="8">Response regulator</fullName>
    </submittedName>
</protein>
<dbReference type="Pfam" id="PF03704">
    <property type="entry name" value="BTAD"/>
    <property type="match status" value="1"/>
</dbReference>
<sequence>MLRAIIVDDEPLSVKRLNRILTESGAVDVCRTFLSPLEAYDFAKENPLDIVFLDISMPEIDGMSLSARLRTHDQDIQIVFVTGYDEYAVQAFDLNALDYLMKPVTAERIARTLDRVRSRPSVPGVMISDPLFAVRLFDGMRLFRQDEERILLKLRSPKTEELLAFLIYKGKVSREEIIDTLWSGLEPEKAHKNLNSTLYYIRKAISEARLENPIKTYRKEIWVEEKHMVCDLYRFKRLVKQVRQDQGGAKELEWIKQAEELYAGPLLSGKGYEWADAYGRQLEREFIHLLELAGRIHLESGERSSALHYFEAILKLDPLREDISLEAVRLYIAIGRMNEAIRYYYDLERLLQRELGTQPDPRIAETIRIAIR</sequence>
<keyword evidence="4" id="KW-0804">Transcription</keyword>
<dbReference type="InterPro" id="IPR051677">
    <property type="entry name" value="AfsR-DnrI-RedD_regulator"/>
</dbReference>
<feature type="domain" description="Response regulatory" evidence="7">
    <location>
        <begin position="3"/>
        <end position="117"/>
    </location>
</feature>
<organism evidence="8 9">
    <name type="scientific">Paenibacillus paeoniae</name>
    <dbReference type="NCBI Taxonomy" id="2292705"/>
    <lineage>
        <taxon>Bacteria</taxon>
        <taxon>Bacillati</taxon>
        <taxon>Bacillota</taxon>
        <taxon>Bacilli</taxon>
        <taxon>Bacillales</taxon>
        <taxon>Paenibacillaceae</taxon>
        <taxon>Paenibacillus</taxon>
    </lineage>
</organism>
<accession>A0A371PN81</accession>
<evidence type="ECO:0000256" key="6">
    <source>
        <dbReference type="PROSITE-ProRule" id="PRU00339"/>
    </source>
</evidence>
<keyword evidence="5" id="KW-0597">Phosphoprotein</keyword>
<evidence type="ECO:0000256" key="4">
    <source>
        <dbReference type="ARBA" id="ARBA00023163"/>
    </source>
</evidence>
<keyword evidence="1" id="KW-0902">Two-component regulatory system</keyword>
<dbReference type="Pfam" id="PF00072">
    <property type="entry name" value="Response_reg"/>
    <property type="match status" value="1"/>
</dbReference>
<dbReference type="SMART" id="SM00448">
    <property type="entry name" value="REC"/>
    <property type="match status" value="1"/>
</dbReference>
<dbReference type="Gene3D" id="1.25.40.10">
    <property type="entry name" value="Tetratricopeptide repeat domain"/>
    <property type="match status" value="1"/>
</dbReference>
<dbReference type="GO" id="GO:0000160">
    <property type="term" value="P:phosphorelay signal transduction system"/>
    <property type="evidence" value="ECO:0007669"/>
    <property type="project" value="UniProtKB-KW"/>
</dbReference>
<dbReference type="SUPFAM" id="SSF48452">
    <property type="entry name" value="TPR-like"/>
    <property type="match status" value="1"/>
</dbReference>
<dbReference type="InterPro" id="IPR019734">
    <property type="entry name" value="TPR_rpt"/>
</dbReference>
<dbReference type="PANTHER" id="PTHR35807">
    <property type="entry name" value="TRANSCRIPTIONAL REGULATOR REDD-RELATED"/>
    <property type="match status" value="1"/>
</dbReference>
<dbReference type="SUPFAM" id="SSF46894">
    <property type="entry name" value="C-terminal effector domain of the bipartite response regulators"/>
    <property type="match status" value="1"/>
</dbReference>
<dbReference type="OrthoDB" id="3190595at2"/>
<dbReference type="InterPro" id="IPR011006">
    <property type="entry name" value="CheY-like_superfamily"/>
</dbReference>
<feature type="modified residue" description="4-aspartylphosphate" evidence="5">
    <location>
        <position position="54"/>
    </location>
</feature>
<reference evidence="8 9" key="1">
    <citation type="submission" date="2018-08" db="EMBL/GenBank/DDBJ databases">
        <title>Paenibacillus sp. M4BSY-1, whole genome shotgun sequence.</title>
        <authorList>
            <person name="Tuo L."/>
        </authorList>
    </citation>
    <scope>NUCLEOTIDE SEQUENCE [LARGE SCALE GENOMIC DNA]</scope>
    <source>
        <strain evidence="8 9">M4BSY-1</strain>
    </source>
</reference>
<evidence type="ECO:0000256" key="2">
    <source>
        <dbReference type="ARBA" id="ARBA00023015"/>
    </source>
</evidence>
<keyword evidence="2" id="KW-0805">Transcription regulation</keyword>
<dbReference type="RefSeq" id="WP_116045419.1">
    <property type="nucleotide sequence ID" value="NZ_QUBQ01000001.1"/>
</dbReference>
<dbReference type="PROSITE" id="PS50110">
    <property type="entry name" value="RESPONSE_REGULATORY"/>
    <property type="match status" value="1"/>
</dbReference>
<dbReference type="InterPro" id="IPR036388">
    <property type="entry name" value="WH-like_DNA-bd_sf"/>
</dbReference>
<dbReference type="EMBL" id="QUBQ01000001">
    <property type="protein sequence ID" value="REK77656.1"/>
    <property type="molecule type" value="Genomic_DNA"/>
</dbReference>
<name>A0A371PN81_9BACL</name>
<gene>
    <name evidence="8" type="ORF">DX130_11870</name>
</gene>